<sequence>MASFSSFLRPNYKNYQLHKFHLFIETNLTIISDRRLSLLSQGQMLFKYFLVNTVEVTSFLNEILLIKDLKVLLLQANWLNFCRFLSTKPFLATSTRRNAHRIFSIPREKLRISHAEVYGGSVKQP</sequence>
<reference evidence="1 2" key="1">
    <citation type="journal article" date="2013" name="Nat. Genet.">
        <title>The genome of the hydatid tapeworm Echinococcus granulosus.</title>
        <authorList>
            <person name="Zheng H."/>
            <person name="Zhang W."/>
            <person name="Zhang L."/>
            <person name="Zhang Z."/>
            <person name="Li J."/>
            <person name="Lu G."/>
            <person name="Zhu Y."/>
            <person name="Wang Y."/>
            <person name="Huang Y."/>
            <person name="Liu J."/>
            <person name="Kang H."/>
            <person name="Chen J."/>
            <person name="Wang L."/>
            <person name="Chen A."/>
            <person name="Yu S."/>
            <person name="Gao Z."/>
            <person name="Jin L."/>
            <person name="Gu W."/>
            <person name="Wang Z."/>
            <person name="Zhao L."/>
            <person name="Shi B."/>
            <person name="Wen H."/>
            <person name="Lin R."/>
            <person name="Jones M.K."/>
            <person name="Brejova B."/>
            <person name="Vinar T."/>
            <person name="Zhao G."/>
            <person name="McManus D.P."/>
            <person name="Chen Z."/>
            <person name="Zhou Y."/>
            <person name="Wang S."/>
        </authorList>
    </citation>
    <scope>NUCLEOTIDE SEQUENCE [LARGE SCALE GENOMIC DNA]</scope>
</reference>
<protein>
    <submittedName>
        <fullName evidence="1">Uncharacterized protein</fullName>
    </submittedName>
</protein>
<comment type="caution">
    <text evidence="1">The sequence shown here is derived from an EMBL/GenBank/DDBJ whole genome shotgun (WGS) entry which is preliminary data.</text>
</comment>
<dbReference type="RefSeq" id="XP_024353812.1">
    <property type="nucleotide sequence ID" value="XM_024491661.1"/>
</dbReference>
<keyword evidence="2" id="KW-1185">Reference proteome</keyword>
<dbReference type="EMBL" id="APAU02000011">
    <property type="protein sequence ID" value="EUB62616.1"/>
    <property type="molecule type" value="Genomic_DNA"/>
</dbReference>
<dbReference type="AlphaFoldDB" id="W6UPC0"/>
<dbReference type="KEGG" id="egl:EGR_02412"/>
<gene>
    <name evidence="1" type="ORF">EGR_02412</name>
</gene>
<organism evidence="1 2">
    <name type="scientific">Echinococcus granulosus</name>
    <name type="common">Hydatid tapeworm</name>
    <dbReference type="NCBI Taxonomy" id="6210"/>
    <lineage>
        <taxon>Eukaryota</taxon>
        <taxon>Metazoa</taxon>
        <taxon>Spiralia</taxon>
        <taxon>Lophotrochozoa</taxon>
        <taxon>Platyhelminthes</taxon>
        <taxon>Cestoda</taxon>
        <taxon>Eucestoda</taxon>
        <taxon>Cyclophyllidea</taxon>
        <taxon>Taeniidae</taxon>
        <taxon>Echinococcus</taxon>
        <taxon>Echinococcus granulosus group</taxon>
    </lineage>
</organism>
<evidence type="ECO:0000313" key="1">
    <source>
        <dbReference type="EMBL" id="EUB62616.1"/>
    </source>
</evidence>
<dbReference type="GeneID" id="36338127"/>
<name>W6UPC0_ECHGR</name>
<proteinExistence type="predicted"/>
<dbReference type="CTD" id="36338127"/>
<evidence type="ECO:0000313" key="2">
    <source>
        <dbReference type="Proteomes" id="UP000019149"/>
    </source>
</evidence>
<dbReference type="Proteomes" id="UP000019149">
    <property type="component" value="Unassembled WGS sequence"/>
</dbReference>
<accession>W6UPC0</accession>